<dbReference type="InterPro" id="IPR023591">
    <property type="entry name" value="Ribosomal_uS2_flav_dom_sf"/>
</dbReference>
<keyword evidence="2" id="KW-0689">Ribosomal protein</keyword>
<dbReference type="Gene3D" id="3.40.50.10490">
    <property type="entry name" value="Glucose-6-phosphate isomerase like protein, domain 1"/>
    <property type="match status" value="1"/>
</dbReference>
<evidence type="ECO:0000313" key="3">
    <source>
        <dbReference type="Proteomes" id="UP000014074"/>
    </source>
</evidence>
<dbReference type="PANTHER" id="PTHR12534">
    <property type="entry name" value="30S RIBOSOMAL PROTEIN S2 PROKARYOTIC AND ORGANELLAR"/>
    <property type="match status" value="1"/>
</dbReference>
<dbReference type="EMBL" id="KB933268">
    <property type="protein sequence ID" value="EON97352.1"/>
    <property type="molecule type" value="Genomic_DNA"/>
</dbReference>
<dbReference type="GO" id="GO:0005763">
    <property type="term" value="C:mitochondrial small ribosomal subunit"/>
    <property type="evidence" value="ECO:0007669"/>
    <property type="project" value="TreeGrafter"/>
</dbReference>
<dbReference type="SUPFAM" id="SSF52313">
    <property type="entry name" value="Ribosomal protein S2"/>
    <property type="match status" value="1"/>
</dbReference>
<dbReference type="NCBIfam" id="TIGR01011">
    <property type="entry name" value="rpsB_bact"/>
    <property type="match status" value="1"/>
</dbReference>
<dbReference type="GeneID" id="19327880"/>
<keyword evidence="3" id="KW-1185">Reference proteome</keyword>
<dbReference type="InterPro" id="IPR005706">
    <property type="entry name" value="Ribosomal_uS2_bac/mit/plastid"/>
</dbReference>
<accession>R8BDI0</accession>
<keyword evidence="2" id="KW-0687">Ribonucleoprotein</keyword>
<dbReference type="PANTHER" id="PTHR12534:SF0">
    <property type="entry name" value="SMALL RIBOSOMAL SUBUNIT PROTEIN US2M"/>
    <property type="match status" value="1"/>
</dbReference>
<dbReference type="CDD" id="cd01425">
    <property type="entry name" value="RPS2"/>
    <property type="match status" value="1"/>
</dbReference>
<evidence type="ECO:0000313" key="2">
    <source>
        <dbReference type="EMBL" id="EON97352.1"/>
    </source>
</evidence>
<dbReference type="Pfam" id="PF00318">
    <property type="entry name" value="Ribosomal_S2"/>
    <property type="match status" value="1"/>
</dbReference>
<name>R8BDI0_PHAM7</name>
<sequence>MIIRNLAGRHGRKALAAPIRRSWLRALTTETNEPTSTAAADDVVVNASQSSSSTLQDSPSTPFRNPAIPSRKAIVAAAVANDHLTFTRLQRKTAHLGSVVERRYSPGDLLKNPPAPKDVTLELLMASQTHQGHNTALWNPVNSRYIYGVRQGIHIISLEQTASHLRRAARVVEEVAYNGGLILFVGTRKGQMEIVTRAAELAGAYHLFSRWTPGTITNRDQILAAGRVAIVDENDRPLDGFQEHLQDRRPVIPDLVVCLNPLENWTLLHECAQENIPTIGIIDTDADPTQVTYTIPANDDSLRSVAVIAGVLGRGGELGQSRRRQAAKNGVVTWENPEDVSRFISADFTKRSEESNRVMEELKAREKLEEREAMNSLWRSGV</sequence>
<dbReference type="PRINTS" id="PR00395">
    <property type="entry name" value="RIBOSOMALS2"/>
</dbReference>
<dbReference type="OrthoDB" id="2320368at2759"/>
<comment type="similarity">
    <text evidence="1">Belongs to the universal ribosomal protein uS2 family.</text>
</comment>
<evidence type="ECO:0000256" key="1">
    <source>
        <dbReference type="ARBA" id="ARBA00006242"/>
    </source>
</evidence>
<dbReference type="GO" id="GO:0006412">
    <property type="term" value="P:translation"/>
    <property type="evidence" value="ECO:0007669"/>
    <property type="project" value="InterPro"/>
</dbReference>
<dbReference type="HAMAP" id="MF_00291_B">
    <property type="entry name" value="Ribosomal_uS2_B"/>
    <property type="match status" value="1"/>
</dbReference>
<dbReference type="GO" id="GO:0003735">
    <property type="term" value="F:structural constituent of ribosome"/>
    <property type="evidence" value="ECO:0007669"/>
    <property type="project" value="InterPro"/>
</dbReference>
<dbReference type="eggNOG" id="KOG0832">
    <property type="taxonomic scope" value="Eukaryota"/>
</dbReference>
<dbReference type="HOGENOM" id="CLU_040318_4_2_1"/>
<dbReference type="AlphaFoldDB" id="R8BDI0"/>
<dbReference type="Proteomes" id="UP000014074">
    <property type="component" value="Unassembled WGS sequence"/>
</dbReference>
<gene>
    <name evidence="2" type="ORF">UCRPA7_7149</name>
</gene>
<dbReference type="KEGG" id="tmn:UCRPA7_7149"/>
<proteinExistence type="inferred from homology"/>
<dbReference type="InterPro" id="IPR001865">
    <property type="entry name" value="Ribosomal_uS2"/>
</dbReference>
<protein>
    <submittedName>
        <fullName evidence="2">Putative 37s ribosomal protein mrp4 protein</fullName>
    </submittedName>
</protein>
<dbReference type="RefSeq" id="XP_007917874.1">
    <property type="nucleotide sequence ID" value="XM_007919683.1"/>
</dbReference>
<reference evidence="3" key="1">
    <citation type="journal article" date="2013" name="Genome Announc.">
        <title>Draft genome sequence of the ascomycete Phaeoacremonium aleophilum strain UCR-PA7, a causal agent of the esca disease complex in grapevines.</title>
        <authorList>
            <person name="Blanco-Ulate B."/>
            <person name="Rolshausen P."/>
            <person name="Cantu D."/>
        </authorList>
    </citation>
    <scope>NUCLEOTIDE SEQUENCE [LARGE SCALE GENOMIC DNA]</scope>
    <source>
        <strain evidence="3">UCR-PA7</strain>
    </source>
</reference>
<organism evidence="2 3">
    <name type="scientific">Phaeoacremonium minimum (strain UCR-PA7)</name>
    <name type="common">Esca disease fungus</name>
    <name type="synonym">Togninia minima</name>
    <dbReference type="NCBI Taxonomy" id="1286976"/>
    <lineage>
        <taxon>Eukaryota</taxon>
        <taxon>Fungi</taxon>
        <taxon>Dikarya</taxon>
        <taxon>Ascomycota</taxon>
        <taxon>Pezizomycotina</taxon>
        <taxon>Sordariomycetes</taxon>
        <taxon>Sordariomycetidae</taxon>
        <taxon>Togniniales</taxon>
        <taxon>Togniniaceae</taxon>
        <taxon>Phaeoacremonium</taxon>
    </lineage>
</organism>